<gene>
    <name evidence="1" type="ORF">J2S03_000776</name>
</gene>
<evidence type="ECO:0000313" key="2">
    <source>
        <dbReference type="Proteomes" id="UP001232973"/>
    </source>
</evidence>
<protein>
    <recommendedName>
        <fullName evidence="3">DUF4405 domain-containing protein</fullName>
    </recommendedName>
</protein>
<accession>A0ABT9XF97</accession>
<comment type="caution">
    <text evidence="1">The sequence shown here is derived from an EMBL/GenBank/DDBJ whole genome shotgun (WGS) entry which is preliminary data.</text>
</comment>
<evidence type="ECO:0008006" key="3">
    <source>
        <dbReference type="Google" id="ProtNLM"/>
    </source>
</evidence>
<reference evidence="1 2" key="1">
    <citation type="submission" date="2023-07" db="EMBL/GenBank/DDBJ databases">
        <title>Genomic Encyclopedia of Type Strains, Phase IV (KMG-IV): sequencing the most valuable type-strain genomes for metagenomic binning, comparative biology and taxonomic classification.</title>
        <authorList>
            <person name="Goeker M."/>
        </authorList>
    </citation>
    <scope>NUCLEOTIDE SEQUENCE [LARGE SCALE GENOMIC DNA]</scope>
    <source>
        <strain evidence="1 2">DSM 4006</strain>
    </source>
</reference>
<evidence type="ECO:0000313" key="1">
    <source>
        <dbReference type="EMBL" id="MDQ0188962.1"/>
    </source>
</evidence>
<proteinExistence type="predicted"/>
<sequence length="58" mass="6736">MTYGEIHIAQLEDMCKFALAFSVLHVMIHLNHVIRLAPRWEGMTWMTERLAPCTFSST</sequence>
<keyword evidence="2" id="KW-1185">Reference proteome</keyword>
<organism evidence="1 2">
    <name type="scientific">Alicyclobacillus cycloheptanicus</name>
    <dbReference type="NCBI Taxonomy" id="1457"/>
    <lineage>
        <taxon>Bacteria</taxon>
        <taxon>Bacillati</taxon>
        <taxon>Bacillota</taxon>
        <taxon>Bacilli</taxon>
        <taxon>Bacillales</taxon>
        <taxon>Alicyclobacillaceae</taxon>
        <taxon>Alicyclobacillus</taxon>
    </lineage>
</organism>
<name>A0ABT9XF97_9BACL</name>
<dbReference type="Proteomes" id="UP001232973">
    <property type="component" value="Unassembled WGS sequence"/>
</dbReference>
<dbReference type="EMBL" id="JAUSTP010000003">
    <property type="protein sequence ID" value="MDQ0188962.1"/>
    <property type="molecule type" value="Genomic_DNA"/>
</dbReference>